<evidence type="ECO:0000256" key="6">
    <source>
        <dbReference type="ARBA" id="ARBA00022741"/>
    </source>
</evidence>
<evidence type="ECO:0000313" key="12">
    <source>
        <dbReference type="EMBL" id="RIX28061.1"/>
    </source>
</evidence>
<dbReference type="NCBIfam" id="TIGR02039">
    <property type="entry name" value="CysD"/>
    <property type="match status" value="1"/>
</dbReference>
<gene>
    <name evidence="12" type="primary">cysD</name>
    <name evidence="12" type="ORF">D1781_11245</name>
</gene>
<dbReference type="InterPro" id="IPR050128">
    <property type="entry name" value="Sulfate_adenylyltrnsfr_sub2"/>
</dbReference>
<dbReference type="PANTHER" id="PTHR43196">
    <property type="entry name" value="SULFATE ADENYLYLTRANSFERASE SUBUNIT 2"/>
    <property type="match status" value="1"/>
</dbReference>
<evidence type="ECO:0000256" key="3">
    <source>
        <dbReference type="ARBA" id="ARBA00022004"/>
    </source>
</evidence>
<keyword evidence="5 12" id="KW-0548">Nucleotidyltransferase</keyword>
<evidence type="ECO:0000256" key="5">
    <source>
        <dbReference type="ARBA" id="ARBA00022695"/>
    </source>
</evidence>
<name>A0A3A1TWX6_9MICO</name>
<dbReference type="PANTHER" id="PTHR43196:SF1">
    <property type="entry name" value="SULFATE ADENYLYLTRANSFERASE SUBUNIT 2"/>
    <property type="match status" value="1"/>
</dbReference>
<dbReference type="Pfam" id="PF01507">
    <property type="entry name" value="PAPS_reduct"/>
    <property type="match status" value="1"/>
</dbReference>
<dbReference type="InterPro" id="IPR014729">
    <property type="entry name" value="Rossmann-like_a/b/a_fold"/>
</dbReference>
<dbReference type="NCBIfam" id="NF003587">
    <property type="entry name" value="PRK05253.1"/>
    <property type="match status" value="1"/>
</dbReference>
<dbReference type="RefSeq" id="WP_119482371.1">
    <property type="nucleotide sequence ID" value="NZ_QXTG01000002.1"/>
</dbReference>
<dbReference type="GO" id="GO:0004781">
    <property type="term" value="F:sulfate adenylyltransferase (ATP) activity"/>
    <property type="evidence" value="ECO:0007669"/>
    <property type="project" value="UniProtKB-EC"/>
</dbReference>
<accession>A0A3A1TWX6</accession>
<feature type="domain" description="Phosphoadenosine phosphosulphate reductase" evidence="11">
    <location>
        <begin position="32"/>
        <end position="255"/>
    </location>
</feature>
<evidence type="ECO:0000256" key="4">
    <source>
        <dbReference type="ARBA" id="ARBA00022679"/>
    </source>
</evidence>
<dbReference type="InterPro" id="IPR002500">
    <property type="entry name" value="PAPS_reduct_dom"/>
</dbReference>
<dbReference type="PIRSF" id="PIRSF002936">
    <property type="entry name" value="CysDAde_trans"/>
    <property type="match status" value="1"/>
</dbReference>
<keyword evidence="13" id="KW-1185">Reference proteome</keyword>
<dbReference type="EMBL" id="QXTG01000002">
    <property type="protein sequence ID" value="RIX28061.1"/>
    <property type="molecule type" value="Genomic_DNA"/>
</dbReference>
<feature type="region of interest" description="Disordered" evidence="10">
    <location>
        <begin position="276"/>
        <end position="302"/>
    </location>
</feature>
<evidence type="ECO:0000259" key="11">
    <source>
        <dbReference type="Pfam" id="PF01507"/>
    </source>
</evidence>
<evidence type="ECO:0000256" key="8">
    <source>
        <dbReference type="ARBA" id="ARBA00030256"/>
    </source>
</evidence>
<evidence type="ECO:0000256" key="1">
    <source>
        <dbReference type="ARBA" id="ARBA00008885"/>
    </source>
</evidence>
<dbReference type="GO" id="GO:0005524">
    <property type="term" value="F:ATP binding"/>
    <property type="evidence" value="ECO:0007669"/>
    <property type="project" value="UniProtKB-KW"/>
</dbReference>
<evidence type="ECO:0000256" key="9">
    <source>
        <dbReference type="ARBA" id="ARBA00031812"/>
    </source>
</evidence>
<comment type="caution">
    <text evidence="12">The sequence shown here is derived from an EMBL/GenBank/DDBJ whole genome shotgun (WGS) entry which is preliminary data.</text>
</comment>
<dbReference type="GO" id="GO:0000103">
    <property type="term" value="P:sulfate assimilation"/>
    <property type="evidence" value="ECO:0007669"/>
    <property type="project" value="InterPro"/>
</dbReference>
<evidence type="ECO:0000256" key="10">
    <source>
        <dbReference type="SAM" id="MobiDB-lite"/>
    </source>
</evidence>
<dbReference type="InterPro" id="IPR011784">
    <property type="entry name" value="SO4_adenylTrfase_ssu"/>
</dbReference>
<proteinExistence type="inferred from homology"/>
<comment type="similarity">
    <text evidence="1">Belongs to the PAPS reductase family. CysD subfamily.</text>
</comment>
<dbReference type="OrthoDB" id="9772604at2"/>
<evidence type="ECO:0000313" key="13">
    <source>
        <dbReference type="Proteomes" id="UP000265742"/>
    </source>
</evidence>
<dbReference type="NCBIfam" id="NF009214">
    <property type="entry name" value="PRK12563.1"/>
    <property type="match status" value="1"/>
</dbReference>
<keyword evidence="6" id="KW-0547">Nucleotide-binding</keyword>
<evidence type="ECO:0000256" key="7">
    <source>
        <dbReference type="ARBA" id="ARBA00022840"/>
    </source>
</evidence>
<dbReference type="Gene3D" id="3.40.50.620">
    <property type="entry name" value="HUPs"/>
    <property type="match status" value="1"/>
</dbReference>
<evidence type="ECO:0000256" key="2">
    <source>
        <dbReference type="ARBA" id="ARBA00012391"/>
    </source>
</evidence>
<dbReference type="SUPFAM" id="SSF52402">
    <property type="entry name" value="Adenine nucleotide alpha hydrolases-like"/>
    <property type="match status" value="1"/>
</dbReference>
<protein>
    <recommendedName>
        <fullName evidence="3">Sulfate adenylyltransferase subunit 2</fullName>
        <ecNumber evidence="2">2.7.7.4</ecNumber>
    </recommendedName>
    <alternativeName>
        <fullName evidence="8">ATP-sulfurylase small subunit</fullName>
    </alternativeName>
    <alternativeName>
        <fullName evidence="9">Sulfate adenylate transferase</fullName>
    </alternativeName>
</protein>
<dbReference type="EC" id="2.7.7.4" evidence="2"/>
<organism evidence="12 13">
    <name type="scientific">Amnibacterium setariae</name>
    <dbReference type="NCBI Taxonomy" id="2306585"/>
    <lineage>
        <taxon>Bacteria</taxon>
        <taxon>Bacillati</taxon>
        <taxon>Actinomycetota</taxon>
        <taxon>Actinomycetes</taxon>
        <taxon>Micrococcales</taxon>
        <taxon>Microbacteriaceae</taxon>
        <taxon>Amnibacterium</taxon>
    </lineage>
</organism>
<reference evidence="13" key="1">
    <citation type="submission" date="2018-09" db="EMBL/GenBank/DDBJ databases">
        <authorList>
            <person name="Kim I."/>
        </authorList>
    </citation>
    <scope>NUCLEOTIDE SEQUENCE [LARGE SCALE GENOMIC DNA]</scope>
    <source>
        <strain evidence="13">DD4a</strain>
    </source>
</reference>
<keyword evidence="7" id="KW-0067">ATP-binding</keyword>
<dbReference type="Proteomes" id="UP000265742">
    <property type="component" value="Unassembled WGS sequence"/>
</dbReference>
<keyword evidence="4 12" id="KW-0808">Transferase</keyword>
<sequence>MTGGRYTLSTLRALEAESIGVLREVAAEARRPCLLFSGGKDSIVLSHLARKAFAPGSVPFPLLHVDTGRNFPEVLAFRDRWVAANGLRLVVASVPEAIERGLVHDEPGGSRNRIQTPVLLAAAAEHGFDALFGGARRDEEKSRAKERIVSFRDEFGQWDPKDQRPELWSLFNTRVRPGESLRVFPLSNWTELDVWRYIAAEGIAVPPLYFAAEREVVERDGMLWAVGASVPLRDGETSGTRSVRYRTMGDADITAAVESRARDVAEVVAELETARVTERGATRGDDRGSETAMEDRKREGYF</sequence>
<dbReference type="AlphaFoldDB" id="A0A3A1TWX6"/>